<dbReference type="Pfam" id="PF11916">
    <property type="entry name" value="Vac14_Fig4_bd"/>
    <property type="match status" value="1"/>
</dbReference>
<dbReference type="PANTHER" id="PTHR16023">
    <property type="entry name" value="TAX1 BINDING PROTEIN-RELATED"/>
    <property type="match status" value="1"/>
</dbReference>
<feature type="compositionally biased region" description="Low complexity" evidence="6">
    <location>
        <begin position="845"/>
        <end position="856"/>
    </location>
</feature>
<dbReference type="InterPro" id="IPR021133">
    <property type="entry name" value="HEAT_type_2"/>
</dbReference>
<gene>
    <name evidence="8" type="ORF">RclHR1_01900012</name>
</gene>
<accession>A0A2Z6QNF1</accession>
<dbReference type="GO" id="GO:0006661">
    <property type="term" value="P:phosphatidylinositol biosynthetic process"/>
    <property type="evidence" value="ECO:0007669"/>
    <property type="project" value="InterPro"/>
</dbReference>
<evidence type="ECO:0000313" key="9">
    <source>
        <dbReference type="Proteomes" id="UP000247702"/>
    </source>
</evidence>
<dbReference type="GO" id="GO:0000329">
    <property type="term" value="C:fungal-type vacuole membrane"/>
    <property type="evidence" value="ECO:0007669"/>
    <property type="project" value="TreeGrafter"/>
</dbReference>
<comment type="subcellular location">
    <subcellularLocation>
        <location evidence="1">Endomembrane system</location>
    </subcellularLocation>
</comment>
<dbReference type="Proteomes" id="UP000247702">
    <property type="component" value="Unassembled WGS sequence"/>
</dbReference>
<dbReference type="PROSITE" id="PS50077">
    <property type="entry name" value="HEAT_REPEAT"/>
    <property type="match status" value="1"/>
</dbReference>
<evidence type="ECO:0000256" key="5">
    <source>
        <dbReference type="PROSITE-ProRule" id="PRU00103"/>
    </source>
</evidence>
<evidence type="ECO:0000256" key="3">
    <source>
        <dbReference type="ARBA" id="ARBA00022737"/>
    </source>
</evidence>
<comment type="similarity">
    <text evidence="2">Belongs to the VAC14 family.</text>
</comment>
<dbReference type="GO" id="GO:0010008">
    <property type="term" value="C:endosome membrane"/>
    <property type="evidence" value="ECO:0007669"/>
    <property type="project" value="TreeGrafter"/>
</dbReference>
<feature type="domain" description="Vacuolar protein 14 C-terminal Fig4-binding" evidence="7">
    <location>
        <begin position="587"/>
        <end position="764"/>
    </location>
</feature>
<feature type="compositionally biased region" description="Polar residues" evidence="6">
    <location>
        <begin position="895"/>
        <end position="923"/>
    </location>
</feature>
<evidence type="ECO:0000256" key="2">
    <source>
        <dbReference type="ARBA" id="ARBA00010225"/>
    </source>
</evidence>
<keyword evidence="9" id="KW-1185">Reference proteome</keyword>
<name>A0A2Z6QNF1_9GLOM</name>
<keyword evidence="4" id="KW-0472">Membrane</keyword>
<dbReference type="Gene3D" id="1.25.10.10">
    <property type="entry name" value="Leucine-rich Repeat Variant"/>
    <property type="match status" value="2"/>
</dbReference>
<dbReference type="PANTHER" id="PTHR16023:SF0">
    <property type="entry name" value="PROTEIN VAC14 HOMOLOG"/>
    <property type="match status" value="1"/>
</dbReference>
<feature type="compositionally biased region" description="Polar residues" evidence="6">
    <location>
        <begin position="819"/>
        <end position="833"/>
    </location>
</feature>
<sequence length="923" mass="103095">MKVRTRKNIRTEGKQILSAQIVRGLNDKAYEKRKAAALEVEKLIREYSASKETDRVRAILDKLVQDFAYSVNANARNGGLIGLAAASIALGPDVAAYLDDIVPPVLACFADQDSRVRYYACESMYNIAKVSKGEILRYFNEVFDAMSKLAADSELSVKNGAELLDRLIKDIVAEQSTTYVSILAHPSLSHDDSMGPVSMPRTTAFSLPRFIPLLSERIRAKNPFTRSFLVSWITVLDSIPDLELVSFLPDFLDGLLQFLSDPSDVKYSTSTVLANFLAEIREAVEVKEQQKQQSMKNYFIEQQKLSETASDTGESIKDGDGDDVTLVKSSINSADGDINWDAVSLSETEGKGKGSWVPGQGVIINYTRIVEILMPHLSSHEEEIQATALKWINEFITLAKDVIIAFTPQLISACCLPIRTVAVEVNRNLYKLILETPTNTNPSFQPPPYTSNLSSTSPVDSPVLLTHMGNHKETNSINTLPSIYEQADPFDYQETVKALVHQFKNDHEETRVASLDWLLMLHKKAPKKILAIDDGTFPVLLKTLSDKSEEVVKRDLQLLAQLSSSSEDEFFTRFMVDLLKLFRTDRRLLESRGSLIIRHLCLSLNSERIYRTFAEILEREEDIEFASNMVQNLNSILITTPELSDLRKRLKNLETKDEQMLFTALYKSWCHNPVSTFSLCLLAQAYEHAANLLQSFADLEITVNLLIQIDKLVQLIESPVFTYLRLQLLEPEKYPYLFKCLYGLLMLLPQSSAFASLKNRLTSVSSMGFLHLIPKSTHTTDTKRSTTKAAPTKEDGIKFQDLLTHFRAVQAKHEKTREQASQSPGRLSSSQVARNRHGRSRDKSIFPSSNSTLSSSTHLATNKHIGSNSQSSPHSGTSSGITSSRSKRRPSAASNTSANSDHGGNSSSRPQSPPINNKRSTKK</sequence>
<feature type="compositionally biased region" description="Low complexity" evidence="6">
    <location>
        <begin position="866"/>
        <end position="884"/>
    </location>
</feature>
<feature type="repeat" description="HEAT" evidence="5">
    <location>
        <begin position="101"/>
        <end position="137"/>
    </location>
</feature>
<dbReference type="GO" id="GO:0070772">
    <property type="term" value="C:PAS complex"/>
    <property type="evidence" value="ECO:0007669"/>
    <property type="project" value="InterPro"/>
</dbReference>
<dbReference type="InterPro" id="IPR021841">
    <property type="entry name" value="VAC14_Fig4p-bd"/>
</dbReference>
<evidence type="ECO:0000313" key="8">
    <source>
        <dbReference type="EMBL" id="GBB91647.1"/>
    </source>
</evidence>
<organism evidence="8 9">
    <name type="scientific">Rhizophagus clarus</name>
    <dbReference type="NCBI Taxonomy" id="94130"/>
    <lineage>
        <taxon>Eukaryota</taxon>
        <taxon>Fungi</taxon>
        <taxon>Fungi incertae sedis</taxon>
        <taxon>Mucoromycota</taxon>
        <taxon>Glomeromycotina</taxon>
        <taxon>Glomeromycetes</taxon>
        <taxon>Glomerales</taxon>
        <taxon>Glomeraceae</taxon>
        <taxon>Rhizophagus</taxon>
    </lineage>
</organism>
<evidence type="ECO:0000256" key="4">
    <source>
        <dbReference type="ARBA" id="ARBA00023136"/>
    </source>
</evidence>
<proteinExistence type="inferred from homology"/>
<dbReference type="AlphaFoldDB" id="A0A2Z6QNF1"/>
<evidence type="ECO:0000256" key="6">
    <source>
        <dbReference type="SAM" id="MobiDB-lite"/>
    </source>
</evidence>
<reference evidence="8 9" key="1">
    <citation type="submission" date="2017-11" db="EMBL/GenBank/DDBJ databases">
        <title>The genome of Rhizophagus clarus HR1 reveals common genetic basis of auxotrophy among arbuscular mycorrhizal fungi.</title>
        <authorList>
            <person name="Kobayashi Y."/>
        </authorList>
    </citation>
    <scope>NUCLEOTIDE SEQUENCE [LARGE SCALE GENOMIC DNA]</scope>
    <source>
        <strain evidence="8 9">HR1</strain>
    </source>
</reference>
<comment type="caution">
    <text evidence="8">The sequence shown here is derived from an EMBL/GenBank/DDBJ whole genome shotgun (WGS) entry which is preliminary data.</text>
</comment>
<feature type="region of interest" description="Disordered" evidence="6">
    <location>
        <begin position="811"/>
        <end position="923"/>
    </location>
</feature>
<keyword evidence="3" id="KW-0677">Repeat</keyword>
<evidence type="ECO:0000259" key="7">
    <source>
        <dbReference type="Pfam" id="PF11916"/>
    </source>
</evidence>
<evidence type="ECO:0000256" key="1">
    <source>
        <dbReference type="ARBA" id="ARBA00004308"/>
    </source>
</evidence>
<dbReference type="InterPro" id="IPR026825">
    <property type="entry name" value="Vac14"/>
</dbReference>
<dbReference type="Pfam" id="PF12755">
    <property type="entry name" value="Vac14_Fab1_bd"/>
    <property type="match status" value="1"/>
</dbReference>
<dbReference type="InterPro" id="IPR016024">
    <property type="entry name" value="ARM-type_fold"/>
</dbReference>
<protein>
    <recommendedName>
        <fullName evidence="7">Vacuolar protein 14 C-terminal Fig4-binding domain-containing protein</fullName>
    </recommendedName>
</protein>
<dbReference type="SUPFAM" id="SSF48371">
    <property type="entry name" value="ARM repeat"/>
    <property type="match status" value="1"/>
</dbReference>
<dbReference type="STRING" id="94130.A0A2Z6QNF1"/>
<dbReference type="InterPro" id="IPR011989">
    <property type="entry name" value="ARM-like"/>
</dbReference>
<dbReference type="EMBL" id="BEXD01001002">
    <property type="protein sequence ID" value="GBB91647.1"/>
    <property type="molecule type" value="Genomic_DNA"/>
</dbReference>